<dbReference type="PANTHER" id="PTHR34543">
    <property type="entry name" value="PROTEIN ABA DEFICIENT 4, CHLOROPLASTIC"/>
    <property type="match status" value="1"/>
</dbReference>
<keyword evidence="3" id="KW-1185">Reference proteome</keyword>
<reference evidence="2 3" key="1">
    <citation type="journal article" date="2024" name="Nat. Commun.">
        <title>Phylogenomics reveals the evolutionary origins of lichenization in chlorophyte algae.</title>
        <authorList>
            <person name="Puginier C."/>
            <person name="Libourel C."/>
            <person name="Otte J."/>
            <person name="Skaloud P."/>
            <person name="Haon M."/>
            <person name="Grisel S."/>
            <person name="Petersen M."/>
            <person name="Berrin J.G."/>
            <person name="Delaux P.M."/>
            <person name="Dal Grande F."/>
            <person name="Keller J."/>
        </authorList>
    </citation>
    <scope>NUCLEOTIDE SEQUENCE [LARGE SCALE GENOMIC DNA]</scope>
    <source>
        <strain evidence="2 3">SAG 2036</strain>
    </source>
</reference>
<dbReference type="AlphaFoldDB" id="A0AAW1NS73"/>
<dbReference type="Proteomes" id="UP001465755">
    <property type="component" value="Unassembled WGS sequence"/>
</dbReference>
<accession>A0AAW1NS73</accession>
<feature type="transmembrane region" description="Helical" evidence="1">
    <location>
        <begin position="90"/>
        <end position="107"/>
    </location>
</feature>
<keyword evidence="1" id="KW-1133">Transmembrane helix</keyword>
<name>A0AAW1NS73_9CHLO</name>
<feature type="transmembrane region" description="Helical" evidence="1">
    <location>
        <begin position="170"/>
        <end position="192"/>
    </location>
</feature>
<evidence type="ECO:0000313" key="3">
    <source>
        <dbReference type="Proteomes" id="UP001465755"/>
    </source>
</evidence>
<dbReference type="InterPro" id="IPR025461">
    <property type="entry name" value="ABA4-like"/>
</dbReference>
<protein>
    <submittedName>
        <fullName evidence="2">Uncharacterized protein</fullName>
    </submittedName>
</protein>
<feature type="transmembrane region" description="Helical" evidence="1">
    <location>
        <begin position="58"/>
        <end position="78"/>
    </location>
</feature>
<gene>
    <name evidence="2" type="ORF">WJX73_007037</name>
</gene>
<keyword evidence="1" id="KW-0472">Membrane</keyword>
<organism evidence="2 3">
    <name type="scientific">Symbiochloris irregularis</name>
    <dbReference type="NCBI Taxonomy" id="706552"/>
    <lineage>
        <taxon>Eukaryota</taxon>
        <taxon>Viridiplantae</taxon>
        <taxon>Chlorophyta</taxon>
        <taxon>core chlorophytes</taxon>
        <taxon>Trebouxiophyceae</taxon>
        <taxon>Trebouxiales</taxon>
        <taxon>Trebouxiaceae</taxon>
        <taxon>Symbiochloris</taxon>
    </lineage>
</organism>
<dbReference type="PANTHER" id="PTHR34543:SF1">
    <property type="entry name" value="PROTEIN ABA DEFICIENT 4, CHLOROPLASTIC"/>
    <property type="match status" value="1"/>
</dbReference>
<sequence>MMACHICCSSTAWSATAPVKLFVVSVHPCRRLPEVSSALYKRPTCPGVQCALVTPANVFTATTVAVVPVYACLLGLVGHQTARKIATDRTIPAMLAALYAVCLASWWSQPDCGRAVWQVLCGGACWPNAAEVGNLFQSEAVTVLAWLHLLCLDLWQARMVALDSWRQQVFAAHSIILCFMCGPVGLLSHMLTKLLVRNWRRRKAASQVDLGSSAGAAA</sequence>
<dbReference type="Pfam" id="PF14108">
    <property type="entry name" value="ABA4-like"/>
    <property type="match status" value="1"/>
</dbReference>
<evidence type="ECO:0000256" key="1">
    <source>
        <dbReference type="SAM" id="Phobius"/>
    </source>
</evidence>
<evidence type="ECO:0000313" key="2">
    <source>
        <dbReference type="EMBL" id="KAK9796641.1"/>
    </source>
</evidence>
<comment type="caution">
    <text evidence="2">The sequence shown here is derived from an EMBL/GenBank/DDBJ whole genome shotgun (WGS) entry which is preliminary data.</text>
</comment>
<keyword evidence="1" id="KW-0812">Transmembrane</keyword>
<proteinExistence type="predicted"/>
<dbReference type="EMBL" id="JALJOQ010000115">
    <property type="protein sequence ID" value="KAK9796641.1"/>
    <property type="molecule type" value="Genomic_DNA"/>
</dbReference>